<evidence type="ECO:0000313" key="2">
    <source>
        <dbReference type="EMBL" id="MDV6374167.1"/>
    </source>
</evidence>
<sequence length="378" mass="42793">MSTKDMQQKYTLARHFHEIEAFTLIEVPIYHRSGGNDRLAFVTDIDVLALRPNRSFGWDVILGDCKTGDRVSPVNRSLWLRGLMHSVDASEGIVLLGNQHRVEQDHKLYASEFSVHIYTESEFGEYDKAIVFPYGSNRSTYIPSTQLSLRQLPRRFDALGNFVNYVFHSSWMEVNHFTTLRKVLGASMGISGEIDPRKTDHVALVVLATSVFAVHLAACVGSIFSSFLPSAEKISIEMTLKNLVWGGRDNYEMALSLRSQLLEAKGKTSDEPVELVFPYWENFVDLITVLLENPAAAFRLPAYFQSFSSDLAGGTDNSERYSKSDLTMLKFAFLTLSYFIKASRWPIQLRQELEKRLLDIQTQAADRDSSIDPLIPKS</sequence>
<gene>
    <name evidence="2" type="ORF">ORD21_06115</name>
</gene>
<organism evidence="2 3">
    <name type="scientific">Deinococcus arenicola</name>
    <dbReference type="NCBI Taxonomy" id="2994950"/>
    <lineage>
        <taxon>Bacteria</taxon>
        <taxon>Thermotogati</taxon>
        <taxon>Deinococcota</taxon>
        <taxon>Deinococci</taxon>
        <taxon>Deinococcales</taxon>
        <taxon>Deinococcaceae</taxon>
        <taxon>Deinococcus</taxon>
    </lineage>
</organism>
<reference evidence="2 3" key="1">
    <citation type="submission" date="2022-11" db="EMBL/GenBank/DDBJ databases">
        <title>Deinococcus ZS9-10, Low Temperature and Draught-tolerating, UV-resistant Bacteria from Continental Antarctica.</title>
        <authorList>
            <person name="Cheng L."/>
        </authorList>
    </citation>
    <scope>NUCLEOTIDE SEQUENCE [LARGE SCALE GENOMIC DNA]</scope>
    <source>
        <strain evidence="2 3">ZS9-10</strain>
    </source>
</reference>
<accession>A0ABU4DQC0</accession>
<keyword evidence="1" id="KW-1133">Transmembrane helix</keyword>
<name>A0ABU4DQC0_9DEIO</name>
<protein>
    <submittedName>
        <fullName evidence="2">Uncharacterized protein</fullName>
    </submittedName>
</protein>
<feature type="transmembrane region" description="Helical" evidence="1">
    <location>
        <begin position="202"/>
        <end position="228"/>
    </location>
</feature>
<keyword evidence="1" id="KW-0472">Membrane</keyword>
<evidence type="ECO:0000313" key="3">
    <source>
        <dbReference type="Proteomes" id="UP001276150"/>
    </source>
</evidence>
<dbReference type="EMBL" id="JAPMIV010000007">
    <property type="protein sequence ID" value="MDV6374167.1"/>
    <property type="molecule type" value="Genomic_DNA"/>
</dbReference>
<comment type="caution">
    <text evidence="2">The sequence shown here is derived from an EMBL/GenBank/DDBJ whole genome shotgun (WGS) entry which is preliminary data.</text>
</comment>
<keyword evidence="1" id="KW-0812">Transmembrane</keyword>
<keyword evidence="3" id="KW-1185">Reference proteome</keyword>
<evidence type="ECO:0000256" key="1">
    <source>
        <dbReference type="SAM" id="Phobius"/>
    </source>
</evidence>
<proteinExistence type="predicted"/>
<dbReference type="Proteomes" id="UP001276150">
    <property type="component" value="Unassembled WGS sequence"/>
</dbReference>
<dbReference type="RefSeq" id="WP_317639486.1">
    <property type="nucleotide sequence ID" value="NZ_JAPMIV010000007.1"/>
</dbReference>